<evidence type="ECO:0008006" key="4">
    <source>
        <dbReference type="Google" id="ProtNLM"/>
    </source>
</evidence>
<dbReference type="EnsemblMetazoa" id="BGLB030501-RA">
    <property type="protein sequence ID" value="BGLB030501-PA"/>
    <property type="gene ID" value="BGLB030501"/>
</dbReference>
<dbReference type="Proteomes" id="UP000076420">
    <property type="component" value="Unassembled WGS sequence"/>
</dbReference>
<feature type="transmembrane region" description="Helical" evidence="1">
    <location>
        <begin position="33"/>
        <end position="53"/>
    </location>
</feature>
<protein>
    <recommendedName>
        <fullName evidence="4">Sfi1 spindle body domain-containing protein</fullName>
    </recommendedName>
</protein>
<gene>
    <name evidence="2" type="primary">106059332</name>
</gene>
<feature type="transmembrane region" description="Helical" evidence="1">
    <location>
        <begin position="7"/>
        <end position="27"/>
    </location>
</feature>
<organism evidence="2 3">
    <name type="scientific">Biomphalaria glabrata</name>
    <name type="common">Bloodfluke planorb</name>
    <name type="synonym">Freshwater snail</name>
    <dbReference type="NCBI Taxonomy" id="6526"/>
    <lineage>
        <taxon>Eukaryota</taxon>
        <taxon>Metazoa</taxon>
        <taxon>Spiralia</taxon>
        <taxon>Lophotrochozoa</taxon>
        <taxon>Mollusca</taxon>
        <taxon>Gastropoda</taxon>
        <taxon>Heterobranchia</taxon>
        <taxon>Euthyneura</taxon>
        <taxon>Panpulmonata</taxon>
        <taxon>Hygrophila</taxon>
        <taxon>Lymnaeoidea</taxon>
        <taxon>Planorbidae</taxon>
        <taxon>Biomphalaria</taxon>
    </lineage>
</organism>
<accession>A0A2C9LFF4</accession>
<dbReference type="STRING" id="6526.A0A2C9LFF4"/>
<evidence type="ECO:0000313" key="3">
    <source>
        <dbReference type="Proteomes" id="UP000076420"/>
    </source>
</evidence>
<evidence type="ECO:0000256" key="1">
    <source>
        <dbReference type="SAM" id="Phobius"/>
    </source>
</evidence>
<proteinExistence type="predicted"/>
<evidence type="ECO:0000313" key="2">
    <source>
        <dbReference type="EnsemblMetazoa" id="BGLB030501-PA"/>
    </source>
</evidence>
<dbReference type="VEuPathDB" id="VectorBase:BGLB030501"/>
<dbReference type="KEGG" id="bgt:106059332"/>
<name>A0A2C9LFF4_BIOGL</name>
<keyword evidence="1" id="KW-0472">Membrane</keyword>
<dbReference type="VEuPathDB" id="VectorBase:BGLAX_043365"/>
<keyword evidence="1" id="KW-0812">Transmembrane</keyword>
<keyword evidence="1" id="KW-1133">Transmembrane helix</keyword>
<dbReference type="AlphaFoldDB" id="A0A2C9LFF4"/>
<reference evidence="2" key="1">
    <citation type="submission" date="2020-05" db="UniProtKB">
        <authorList>
            <consortium name="EnsemblMetazoa"/>
        </authorList>
    </citation>
    <scope>IDENTIFICATION</scope>
    <source>
        <strain evidence="2">BB02</strain>
    </source>
</reference>
<sequence>MPHQAVLVFVMPHQAVLVFVMSHWAVLVFVMPHWAILMFVMSHWAVSVVFVAWKNWAHERHKLMVRSQTLLQHRQTKLAFRKWCQRLEQNKKSELMHQQAWNNYLILILQSWQWWAKISRERRIRGLALKKALQERSLHIYFQYWVVMTRVKQSVQQNVETKLQIRIFKAWHIYTRRTCRLRELEALMSHRVNTRLLHNAFITLRWRAEYCTSLNEMADKVVHDREMATMRAVLVLWKERINNIQAKRCYRLLLTVRVVKRWHKFVTSRRLEHQRDEDNWSKAVRFYNKKLCKSVLVPVDYYENYQIG</sequence>